<name>A0A5Q2MYB5_9FIRM</name>
<organism evidence="1 2">
    <name type="scientific">Heliorestis convoluta</name>
    <dbReference type="NCBI Taxonomy" id="356322"/>
    <lineage>
        <taxon>Bacteria</taxon>
        <taxon>Bacillati</taxon>
        <taxon>Bacillota</taxon>
        <taxon>Clostridia</taxon>
        <taxon>Eubacteriales</taxon>
        <taxon>Heliobacteriaceae</taxon>
        <taxon>Heliorestis</taxon>
    </lineage>
</organism>
<keyword evidence="2" id="KW-1185">Reference proteome</keyword>
<proteinExistence type="predicted"/>
<dbReference type="EMBL" id="CP045875">
    <property type="protein sequence ID" value="QGG47627.1"/>
    <property type="molecule type" value="Genomic_DNA"/>
</dbReference>
<accession>A0A5Q2MYB5</accession>
<reference evidence="2" key="1">
    <citation type="submission" date="2019-11" db="EMBL/GenBank/DDBJ databases">
        <title>Genome sequence of Heliorestis convoluta strain HH, an alkaliphilic and minimalistic phototrophic bacterium from a soda lake in Egypt.</title>
        <authorList>
            <person name="Dewey E.D."/>
            <person name="Stokes L.M."/>
            <person name="Burchell B.M."/>
            <person name="Shaffer K.N."/>
            <person name="Huntington A.M."/>
            <person name="Baker J.M."/>
            <person name="Nadendla S."/>
            <person name="Giglio M.G."/>
            <person name="Touchman J.W."/>
            <person name="Blankenship R.E."/>
            <person name="Madigan M.T."/>
            <person name="Sattley W.M."/>
        </authorList>
    </citation>
    <scope>NUCLEOTIDE SEQUENCE [LARGE SCALE GENOMIC DNA]</scope>
    <source>
        <strain evidence="2">HH</strain>
    </source>
</reference>
<dbReference type="OrthoDB" id="2065189at2"/>
<dbReference type="KEGG" id="hcv:FTV88_1527"/>
<evidence type="ECO:0000313" key="1">
    <source>
        <dbReference type="EMBL" id="QGG47627.1"/>
    </source>
</evidence>
<gene>
    <name evidence="1" type="ORF">FTV88_1527</name>
</gene>
<sequence length="245" mass="28680">MTIIRYSSDSHSTVKYIKNNLEFIGNITSFEAYFNDEDIPEIYRNVPDVYLVDGKRKDSSKNYTLILRDDENEQEIWLDGANCGYGGSGPCATVQILQTLGIKYDYERIHKEKIINEKNPVSFHDLNMIVYRPEDVIGIRQEKILKVKMSFEKAYQKYNTKKSLEQLGIIQPLSNFQHEHDNNGDIETYYFDNLPYSTKKEWADYTTNNALTLKQIYAKLDTETIEDIIRDISYNYSESIEVEKL</sequence>
<protein>
    <submittedName>
        <fullName evidence="1">Uncharacterized protein</fullName>
    </submittedName>
</protein>
<dbReference type="RefSeq" id="WP_153724965.1">
    <property type="nucleotide sequence ID" value="NZ_CP045875.1"/>
</dbReference>
<evidence type="ECO:0000313" key="2">
    <source>
        <dbReference type="Proteomes" id="UP000366051"/>
    </source>
</evidence>
<dbReference type="AlphaFoldDB" id="A0A5Q2MYB5"/>
<dbReference type="Proteomes" id="UP000366051">
    <property type="component" value="Chromosome"/>
</dbReference>